<dbReference type="EMBL" id="MG271984">
    <property type="protein sequence ID" value="AUG72278.1"/>
    <property type="molecule type" value="Genomic_DNA"/>
</dbReference>
<feature type="compositionally biased region" description="Basic and acidic residues" evidence="2">
    <location>
        <begin position="1029"/>
        <end position="1046"/>
    </location>
</feature>
<reference evidence="3" key="1">
    <citation type="journal article" date="2018" name="Arch. Virol.">
        <title>Complete genome sequence and analysis of ictalurid herpesvirus 2.</title>
        <authorList>
            <person name="Borzak R."/>
            <person name="Haluk T."/>
            <person name="Bartha D."/>
            <person name="Doszpoly A."/>
        </authorList>
    </citation>
    <scope>NUCLEOTIDE SEQUENCE</scope>
    <source>
        <strain evidence="3">760/94</strain>
    </source>
</reference>
<feature type="compositionally biased region" description="Acidic residues" evidence="2">
    <location>
        <begin position="1073"/>
        <end position="1082"/>
    </location>
</feature>
<keyword evidence="1" id="KW-0175">Coiled coil</keyword>
<proteinExistence type="predicted"/>
<feature type="coiled-coil region" evidence="1">
    <location>
        <begin position="671"/>
        <end position="779"/>
    </location>
</feature>
<dbReference type="GeneID" id="35414669"/>
<protein>
    <submittedName>
        <fullName evidence="3">ORF22</fullName>
    </submittedName>
</protein>
<feature type="region of interest" description="Disordered" evidence="2">
    <location>
        <begin position="1029"/>
        <end position="1086"/>
    </location>
</feature>
<feature type="compositionally biased region" description="Acidic residues" evidence="2">
    <location>
        <begin position="1480"/>
        <end position="1495"/>
    </location>
</feature>
<evidence type="ECO:0000313" key="4">
    <source>
        <dbReference type="Proteomes" id="UP000242696"/>
    </source>
</evidence>
<dbReference type="KEGG" id="vg:35414669"/>
<keyword evidence="4" id="KW-1185">Reference proteome</keyword>
<feature type="region of interest" description="Disordered" evidence="2">
    <location>
        <begin position="1302"/>
        <end position="1348"/>
    </location>
</feature>
<dbReference type="RefSeq" id="YP_009447849.1">
    <property type="nucleotide sequence ID" value="NC_036579.1"/>
</dbReference>
<evidence type="ECO:0000256" key="1">
    <source>
        <dbReference type="SAM" id="Coils"/>
    </source>
</evidence>
<dbReference type="Gene3D" id="1.20.5.340">
    <property type="match status" value="1"/>
</dbReference>
<feature type="region of interest" description="Disordered" evidence="2">
    <location>
        <begin position="1461"/>
        <end position="1495"/>
    </location>
</feature>
<evidence type="ECO:0000313" key="3">
    <source>
        <dbReference type="EMBL" id="AUG72278.1"/>
    </source>
</evidence>
<organism evidence="3">
    <name type="scientific">black bullhead herpesvirus</name>
    <dbReference type="NCBI Taxonomy" id="508441"/>
    <lineage>
        <taxon>Viruses</taxon>
        <taxon>Duplodnaviria</taxon>
        <taxon>Heunggongvirae</taxon>
        <taxon>Peploviricota</taxon>
        <taxon>Herviviricetes</taxon>
        <taxon>Herpesvirales</taxon>
        <taxon>Alloherpesviridae</taxon>
        <taxon>Ictavirus</taxon>
        <taxon>Ictavirus ictaluridallo2</taxon>
    </lineage>
</organism>
<evidence type="ECO:0000256" key="2">
    <source>
        <dbReference type="SAM" id="MobiDB-lite"/>
    </source>
</evidence>
<feature type="coiled-coil region" evidence="1">
    <location>
        <begin position="520"/>
        <end position="631"/>
    </location>
</feature>
<feature type="coiled-coil region" evidence="1">
    <location>
        <begin position="936"/>
        <end position="963"/>
    </location>
</feature>
<sequence>MMLQKPRTHGDLSQNIRENLTNFGMMYSVYANRPSPETAGWILRGISQYLRTLFQTHLELMGSGEEGGSATVRFDILERLSALIDKPLGDGADVMGILEAQLSTVKDVIGACTDTGLDGVVDELGRLIRGLQKHEETLVKRLDTYIVTLTEGVGDLKDTGSMGASRVRGLNADSVTLAVAITPPPVTSFTTGPGLMAAVGHWGEMFSIFGLAAPQQSQKFLMNHPAQLDTLLMGLGVAYQTMTSKFRTRISQYKPPAIPTPASAITARPLGMDVPKQTNQVTTKTLVGDWRIHKLATGNVMGSLQGFVEDLLGGTVSVERGLANLDCVMGAIKGGGVIVAAAQLYEFRGLVDFLVDAVYTHDRDRFIATATTDVLGDYVIALTKVLDQMVTALVAIHGAIIELDPSFTQVGNNLRALVGVTTERDLLLSEREALFTNYHQAMGTYAAAVEEAMAVRTAAEALAEHNKKKSEIELQKQIAADTIKIQDLKTAHEKTLMELRTQNGLLKISGEEAQARVKGESFLQGAIADLQKTIAQLQERNTRLTQESGDREAARKVLETELKKRDRTISDLEADLKGARLSSTDQERAVITGNLTNASLKDRIKDLENSLKQAQNESATIRRERRAHRRRVVVAKHSRIHPGATVTTAPRGASGGTISNAAIHERCTYVKKTLAALNKGLTVKVARLEKELAQSDKNLRETAGKLLVEAGGHEDLKGRYAAATRELNELRVDRAEKVGGKRDAMETIANENTKLRIAVAAAEAQLQDVTAQLQDHRKNYVERALLTTVSKKVVTLTGELETHRKLEMKRAQERDASNRRIEALTLENGQLKVQVEATKNIEQLRKQLGTTTAQLGVEEGRRLTLNQELAGLKTINDQLNGQIKELTGELSRARRGGDTQIEKLKGQMTAKDVELAELKGGLEAARLSAANRGAEVKRLTSEIDGLRKTMATLQTKLESHTDAKSVEVGKQRGEVLRLTEELKIATEKQKTGDVRTKGLESRLVELENQLVIAGGRVAELEAQLMAASERLDERERGGGTRSERSEVPSTGRSELVAQSERSQASQTTGGGMEEVEAEDDGSETNAQLREENERIQALLNQGFEVAMEQTAFIRVISGRYRDLYEEFVAMVGHSPNTPPLSETEIPNLPMDEEGYDNPVVDDGNGPVDLMGSSFFFDVAEATPSVSGESVPMVALRGYSPHQDYVGSQNSQISFSELEPPVESGIERAFDHTIEFDTTPGQVVGPSDMLNIDMSVPPAATIPVEFDTTPGRVVGPVVGPSDTPNIDIPAQVPPMAVIPVSILSPPTPQPIPALRRSPRIKNKSSTDTGTPAPTPPRPPKRKGAGVDGKRVRVSVTASNIRKILSEKPQMTPQAIYQNIISGTQWDASQIAFMTQEGDLGFNNVVDGQLYISFTPDSPNGEIVWEQKRILLLMICVKHGIDSRFIVQEPDLSWFISYNEAKDVESTTPTPPVNESPRVIIEEENDDEVEEEEDDDL</sequence>
<accession>A0A2H5AJG2</accession>
<name>A0A2H5AJG2_9VIRU</name>
<dbReference type="Proteomes" id="UP000242696">
    <property type="component" value="Segment"/>
</dbReference>
<feature type="coiled-coil region" evidence="1">
    <location>
        <begin position="869"/>
        <end position="896"/>
    </location>
</feature>